<evidence type="ECO:0000313" key="3">
    <source>
        <dbReference type="Proteomes" id="UP001054252"/>
    </source>
</evidence>
<accession>A0AAV5I708</accession>
<keyword evidence="1" id="KW-0732">Signal</keyword>
<evidence type="ECO:0000256" key="1">
    <source>
        <dbReference type="SAM" id="SignalP"/>
    </source>
</evidence>
<proteinExistence type="predicted"/>
<feature type="chain" id="PRO_5043853942" evidence="1">
    <location>
        <begin position="22"/>
        <end position="74"/>
    </location>
</feature>
<organism evidence="2 3">
    <name type="scientific">Rubroshorea leprosula</name>
    <dbReference type="NCBI Taxonomy" id="152421"/>
    <lineage>
        <taxon>Eukaryota</taxon>
        <taxon>Viridiplantae</taxon>
        <taxon>Streptophyta</taxon>
        <taxon>Embryophyta</taxon>
        <taxon>Tracheophyta</taxon>
        <taxon>Spermatophyta</taxon>
        <taxon>Magnoliopsida</taxon>
        <taxon>eudicotyledons</taxon>
        <taxon>Gunneridae</taxon>
        <taxon>Pentapetalae</taxon>
        <taxon>rosids</taxon>
        <taxon>malvids</taxon>
        <taxon>Malvales</taxon>
        <taxon>Dipterocarpaceae</taxon>
        <taxon>Rubroshorea</taxon>
    </lineage>
</organism>
<sequence length="74" mass="8342">MVLCEALFGILLLVYVPNLNPYPSYIIMQTESLDNDEYEALPEGEHICPERQANISSISKDVGLKKLKERSPGF</sequence>
<comment type="caution">
    <text evidence="2">The sequence shown here is derived from an EMBL/GenBank/DDBJ whole genome shotgun (WGS) entry which is preliminary data.</text>
</comment>
<evidence type="ECO:0000313" key="2">
    <source>
        <dbReference type="EMBL" id="GKU93114.1"/>
    </source>
</evidence>
<keyword evidence="3" id="KW-1185">Reference proteome</keyword>
<dbReference type="AlphaFoldDB" id="A0AAV5I708"/>
<protein>
    <submittedName>
        <fullName evidence="2">Uncharacterized protein</fullName>
    </submittedName>
</protein>
<gene>
    <name evidence="2" type="ORF">SLEP1_g6742</name>
</gene>
<dbReference type="Proteomes" id="UP001054252">
    <property type="component" value="Unassembled WGS sequence"/>
</dbReference>
<dbReference type="EMBL" id="BPVZ01000006">
    <property type="protein sequence ID" value="GKU93114.1"/>
    <property type="molecule type" value="Genomic_DNA"/>
</dbReference>
<name>A0AAV5I708_9ROSI</name>
<feature type="signal peptide" evidence="1">
    <location>
        <begin position="1"/>
        <end position="21"/>
    </location>
</feature>
<reference evidence="2 3" key="1">
    <citation type="journal article" date="2021" name="Commun. Biol.">
        <title>The genome of Shorea leprosula (Dipterocarpaceae) highlights the ecological relevance of drought in aseasonal tropical rainforests.</title>
        <authorList>
            <person name="Ng K.K.S."/>
            <person name="Kobayashi M.J."/>
            <person name="Fawcett J.A."/>
            <person name="Hatakeyama M."/>
            <person name="Paape T."/>
            <person name="Ng C.H."/>
            <person name="Ang C.C."/>
            <person name="Tnah L.H."/>
            <person name="Lee C.T."/>
            <person name="Nishiyama T."/>
            <person name="Sese J."/>
            <person name="O'Brien M.J."/>
            <person name="Copetti D."/>
            <person name="Mohd Noor M.I."/>
            <person name="Ong R.C."/>
            <person name="Putra M."/>
            <person name="Sireger I.Z."/>
            <person name="Indrioko S."/>
            <person name="Kosugi Y."/>
            <person name="Izuno A."/>
            <person name="Isagi Y."/>
            <person name="Lee S.L."/>
            <person name="Shimizu K.K."/>
        </authorList>
    </citation>
    <scope>NUCLEOTIDE SEQUENCE [LARGE SCALE GENOMIC DNA]</scope>
    <source>
        <strain evidence="2">214</strain>
    </source>
</reference>